<dbReference type="SUPFAM" id="SSF53822">
    <property type="entry name" value="Periplasmic binding protein-like I"/>
    <property type="match status" value="1"/>
</dbReference>
<dbReference type="EMBL" id="JAMFMB010000037">
    <property type="protein sequence ID" value="MCL6285778.1"/>
    <property type="molecule type" value="Genomic_DNA"/>
</dbReference>
<feature type="domain" description="Transcriptional regulator LacI/GalR-like sensor" evidence="4">
    <location>
        <begin position="15"/>
        <end position="116"/>
    </location>
</feature>
<protein>
    <submittedName>
        <fullName evidence="5">Substrate-binding domain-containing protein</fullName>
    </submittedName>
</protein>
<keyword evidence="2" id="KW-0238">DNA-binding</keyword>
<evidence type="ECO:0000313" key="6">
    <source>
        <dbReference type="Proteomes" id="UP001203880"/>
    </source>
</evidence>
<dbReference type="PANTHER" id="PTHR30146:SF109">
    <property type="entry name" value="HTH-TYPE TRANSCRIPTIONAL REGULATOR GALS"/>
    <property type="match status" value="1"/>
</dbReference>
<evidence type="ECO:0000313" key="5">
    <source>
        <dbReference type="EMBL" id="MCL6285778.1"/>
    </source>
</evidence>
<keyword evidence="6" id="KW-1185">Reference proteome</keyword>
<dbReference type="InterPro" id="IPR046335">
    <property type="entry name" value="LacI/GalR-like_sensor"/>
</dbReference>
<dbReference type="PANTHER" id="PTHR30146">
    <property type="entry name" value="LACI-RELATED TRANSCRIPTIONAL REPRESSOR"/>
    <property type="match status" value="1"/>
</dbReference>
<proteinExistence type="predicted"/>
<dbReference type="Pfam" id="PF13377">
    <property type="entry name" value="Peripla_BP_3"/>
    <property type="match status" value="1"/>
</dbReference>
<organism evidence="5 6">
    <name type="scientific">Ruegeria spongiae</name>
    <dbReference type="NCBI Taxonomy" id="2942209"/>
    <lineage>
        <taxon>Bacteria</taxon>
        <taxon>Pseudomonadati</taxon>
        <taxon>Pseudomonadota</taxon>
        <taxon>Alphaproteobacteria</taxon>
        <taxon>Rhodobacterales</taxon>
        <taxon>Roseobacteraceae</taxon>
        <taxon>Ruegeria</taxon>
    </lineage>
</organism>
<dbReference type="Gene3D" id="3.40.50.2300">
    <property type="match status" value="1"/>
</dbReference>
<evidence type="ECO:0000256" key="3">
    <source>
        <dbReference type="ARBA" id="ARBA00023163"/>
    </source>
</evidence>
<dbReference type="InterPro" id="IPR028082">
    <property type="entry name" value="Peripla_BP_I"/>
</dbReference>
<keyword evidence="3" id="KW-0804">Transcription</keyword>
<dbReference type="Proteomes" id="UP001203880">
    <property type="component" value="Unassembled WGS sequence"/>
</dbReference>
<comment type="caution">
    <text evidence="5">The sequence shown here is derived from an EMBL/GenBank/DDBJ whole genome shotgun (WGS) entry which is preliminary data.</text>
</comment>
<gene>
    <name evidence="5" type="ORF">M3P21_19830</name>
</gene>
<evidence type="ECO:0000256" key="2">
    <source>
        <dbReference type="ARBA" id="ARBA00023125"/>
    </source>
</evidence>
<accession>A0ABT0Q9B9</accession>
<evidence type="ECO:0000256" key="1">
    <source>
        <dbReference type="ARBA" id="ARBA00023015"/>
    </source>
</evidence>
<evidence type="ECO:0000259" key="4">
    <source>
        <dbReference type="Pfam" id="PF13377"/>
    </source>
</evidence>
<sequence length="123" mass="12746">MWDCADDTLAGLAAMKALHAAHPDVTDIICNGDLVAIGAYLGIAQMGLSHGKDISVIGFDNIQNAAVATPPLSTMAVSPYQMGRKLARVVLGLIKDPQLPTAVSLVPAELVVRDTTGAPVSRV</sequence>
<keyword evidence="1" id="KW-0805">Transcription regulation</keyword>
<reference evidence="5" key="1">
    <citation type="submission" date="2022-05" db="EMBL/GenBank/DDBJ databases">
        <authorList>
            <person name="Park J.-S."/>
        </authorList>
    </citation>
    <scope>NUCLEOTIDE SEQUENCE</scope>
    <source>
        <strain evidence="5">2012CJ41-6</strain>
    </source>
</reference>
<name>A0ABT0Q9B9_9RHOB</name>